<sequence>MELFDGANASVSDYIKKYIIKNLNSALEGTDKEKDPKLAWYWLVRVPFYTISPKLRKPQENPPPLGLVFLGSYSEWDLSYLLV</sequence>
<keyword evidence="1" id="KW-0614">Plasmid</keyword>
<gene>
    <name evidence="1" type="ORF">Arcpr_1858</name>
</gene>
<dbReference type="HOGENOM" id="CLU_2534490_0_0_2"/>
<proteinExistence type="predicted"/>
<geneLocation type="plasmid" evidence="1 2">
    <name>pArcpr01</name>
</geneLocation>
<reference evidence="1 2" key="1">
    <citation type="journal article" date="2010" name="Stand. Genomic Sci.">
        <title>Complete genome sequence of Archaeoglobus profundus type strain (AV18).</title>
        <authorList>
            <person name="von Jan M."/>
            <person name="Lapidus A."/>
            <person name="Del Rio T.G."/>
            <person name="Copeland A."/>
            <person name="Tice H."/>
            <person name="Cheng J.F."/>
            <person name="Lucas S."/>
            <person name="Chen F."/>
            <person name="Nolan M."/>
            <person name="Goodwin L."/>
            <person name="Han C."/>
            <person name="Pitluck S."/>
            <person name="Liolios K."/>
            <person name="Ivanova N."/>
            <person name="Mavromatis K."/>
            <person name="Ovchinnikova G."/>
            <person name="Chertkov O."/>
            <person name="Pati A."/>
            <person name="Chen A."/>
            <person name="Palaniappan K."/>
            <person name="Land M."/>
            <person name="Hauser L."/>
            <person name="Chang Y.J."/>
            <person name="Jeffries C.D."/>
            <person name="Saunders E."/>
            <person name="Brettin T."/>
            <person name="Detter J.C."/>
            <person name="Chain P."/>
            <person name="Eichinger K."/>
            <person name="Huber H."/>
            <person name="Spring S."/>
            <person name="Rohde M."/>
            <person name="Goker M."/>
            <person name="Wirth R."/>
            <person name="Woyke T."/>
            <person name="Bristow J."/>
            <person name="Eisen J.A."/>
            <person name="Markowitz V."/>
            <person name="Hugenholtz P."/>
            <person name="Kyrpides N.C."/>
            <person name="Klenk H.P."/>
        </authorList>
    </citation>
    <scope>NUCLEOTIDE SEQUENCE [LARGE SCALE GENOMIC DNA]</scope>
    <source>
        <strain evidence="2">DSM 5631 / JCM 9629 / NBRC 100127 / Av18</strain>
        <plasmid evidence="2">Plasmid pArcpr01</plasmid>
    </source>
</reference>
<dbReference type="PaxDb" id="572546-Arcpr_1858"/>
<keyword evidence="2" id="KW-1185">Reference proteome</keyword>
<dbReference type="Proteomes" id="UP000001901">
    <property type="component" value="Plasmid pArcpr01"/>
</dbReference>
<evidence type="ECO:0000313" key="2">
    <source>
        <dbReference type="Proteomes" id="UP000001901"/>
    </source>
</evidence>
<name>D2RIC8_ARCPA</name>
<evidence type="ECO:0000313" key="1">
    <source>
        <dbReference type="EMBL" id="ADB58901.1"/>
    </source>
</evidence>
<dbReference type="eggNOG" id="arCOG06786">
    <property type="taxonomic scope" value="Archaea"/>
</dbReference>
<dbReference type="AlphaFoldDB" id="D2RIC8"/>
<dbReference type="KEGG" id="apo:Arcpr_1858"/>
<organism evidence="1 2">
    <name type="scientific">Archaeoglobus profundus (strain DSM 5631 / JCM 9629 / NBRC 100127 / Av18)</name>
    <dbReference type="NCBI Taxonomy" id="572546"/>
    <lineage>
        <taxon>Archaea</taxon>
        <taxon>Methanobacteriati</taxon>
        <taxon>Methanobacteriota</taxon>
        <taxon>Archaeoglobi</taxon>
        <taxon>Archaeoglobales</taxon>
        <taxon>Archaeoglobaceae</taxon>
        <taxon>Archaeoglobus</taxon>
    </lineage>
</organism>
<protein>
    <submittedName>
        <fullName evidence="1">Uncharacterized protein</fullName>
    </submittedName>
</protein>
<dbReference type="EMBL" id="CP001858">
    <property type="protein sequence ID" value="ADB58901.1"/>
    <property type="molecule type" value="Genomic_DNA"/>
</dbReference>
<accession>D2RIC8</accession>